<protein>
    <submittedName>
        <fullName evidence="1">Uncharacterized protein</fullName>
    </submittedName>
</protein>
<gene>
    <name evidence="1" type="ORF">MENTE1834_LOCUS31613</name>
</gene>
<evidence type="ECO:0000313" key="1">
    <source>
        <dbReference type="EMBL" id="CAK5084226.1"/>
    </source>
</evidence>
<sequence length="60" mass="6774">MPQLAMPPPLNVFPPQTMSPIPPQKPAQTPQQAYPQTQKFIFPGLMEHLKEIHAIRASEK</sequence>
<dbReference type="EMBL" id="CAVMJV010000053">
    <property type="protein sequence ID" value="CAK5084226.1"/>
    <property type="molecule type" value="Genomic_DNA"/>
</dbReference>
<keyword evidence="2" id="KW-1185">Reference proteome</keyword>
<accession>A0ACB1A183</accession>
<proteinExistence type="predicted"/>
<comment type="caution">
    <text evidence="1">The sequence shown here is derived from an EMBL/GenBank/DDBJ whole genome shotgun (WGS) entry which is preliminary data.</text>
</comment>
<organism evidence="1 2">
    <name type="scientific">Meloidogyne enterolobii</name>
    <name type="common">Root-knot nematode worm</name>
    <name type="synonym">Meloidogyne mayaguensis</name>
    <dbReference type="NCBI Taxonomy" id="390850"/>
    <lineage>
        <taxon>Eukaryota</taxon>
        <taxon>Metazoa</taxon>
        <taxon>Ecdysozoa</taxon>
        <taxon>Nematoda</taxon>
        <taxon>Chromadorea</taxon>
        <taxon>Rhabditida</taxon>
        <taxon>Tylenchina</taxon>
        <taxon>Tylenchomorpha</taxon>
        <taxon>Tylenchoidea</taxon>
        <taxon>Meloidogynidae</taxon>
        <taxon>Meloidogyninae</taxon>
        <taxon>Meloidogyne</taxon>
    </lineage>
</organism>
<dbReference type="Proteomes" id="UP001497535">
    <property type="component" value="Unassembled WGS sequence"/>
</dbReference>
<evidence type="ECO:0000313" key="2">
    <source>
        <dbReference type="Proteomes" id="UP001497535"/>
    </source>
</evidence>
<reference evidence="1" key="1">
    <citation type="submission" date="2023-11" db="EMBL/GenBank/DDBJ databases">
        <authorList>
            <person name="Poullet M."/>
        </authorList>
    </citation>
    <scope>NUCLEOTIDE SEQUENCE</scope>
    <source>
        <strain evidence="1">E1834</strain>
    </source>
</reference>
<name>A0ACB1A183_MELEN</name>